<accession>A0A1Y5FFD5</accession>
<gene>
    <name evidence="2" type="ORF">A9Q84_05850</name>
</gene>
<sequence length="180" mass="20382">MTNLINIFLHSKFLSILLVLISYLAYLSFKNPREDEFCHRANLVAIGFYSVIGWLPISNPIKLNLSIVALGVLLATGFYLNLKPMIDEAIKQKARALKKVPFLVVIVFYTLSNSVDASWSYLMIGIGLILLHRNIKVAFFTWPFLLAGFLEKSAIIEVLVISSQFLGIYLLKDRNEDKIS</sequence>
<keyword evidence="1" id="KW-0472">Membrane</keyword>
<feature type="transmembrane region" description="Helical" evidence="1">
    <location>
        <begin position="41"/>
        <end position="57"/>
    </location>
</feature>
<evidence type="ECO:0000313" key="2">
    <source>
        <dbReference type="EMBL" id="OUR98934.1"/>
    </source>
</evidence>
<evidence type="ECO:0000313" key="3">
    <source>
        <dbReference type="Proteomes" id="UP000196531"/>
    </source>
</evidence>
<dbReference type="EMBL" id="MAAO01000004">
    <property type="protein sequence ID" value="OUR98934.1"/>
    <property type="molecule type" value="Genomic_DNA"/>
</dbReference>
<organism evidence="2 3">
    <name type="scientific">Halobacteriovorax marinus</name>
    <dbReference type="NCBI Taxonomy" id="97084"/>
    <lineage>
        <taxon>Bacteria</taxon>
        <taxon>Pseudomonadati</taxon>
        <taxon>Bdellovibrionota</taxon>
        <taxon>Bacteriovoracia</taxon>
        <taxon>Bacteriovoracales</taxon>
        <taxon>Halobacteriovoraceae</taxon>
        <taxon>Halobacteriovorax</taxon>
    </lineage>
</organism>
<evidence type="ECO:0000256" key="1">
    <source>
        <dbReference type="SAM" id="Phobius"/>
    </source>
</evidence>
<dbReference type="AlphaFoldDB" id="A0A1Y5FFD5"/>
<name>A0A1Y5FFD5_9BACT</name>
<proteinExistence type="predicted"/>
<feature type="transmembrane region" description="Helical" evidence="1">
    <location>
        <begin position="102"/>
        <end position="132"/>
    </location>
</feature>
<feature type="transmembrane region" description="Helical" evidence="1">
    <location>
        <begin position="63"/>
        <end position="82"/>
    </location>
</feature>
<comment type="caution">
    <text evidence="2">The sequence shown here is derived from an EMBL/GenBank/DDBJ whole genome shotgun (WGS) entry which is preliminary data.</text>
</comment>
<protein>
    <submittedName>
        <fullName evidence="2">Uncharacterized protein</fullName>
    </submittedName>
</protein>
<feature type="transmembrane region" description="Helical" evidence="1">
    <location>
        <begin position="12"/>
        <end position="29"/>
    </location>
</feature>
<keyword evidence="1" id="KW-0812">Transmembrane</keyword>
<keyword evidence="1" id="KW-1133">Transmembrane helix</keyword>
<dbReference type="Proteomes" id="UP000196531">
    <property type="component" value="Unassembled WGS sequence"/>
</dbReference>
<reference evidence="3" key="1">
    <citation type="journal article" date="2017" name="Proc. Natl. Acad. Sci. U.S.A.">
        <title>Simulation of Deepwater Horizon oil plume reveals substrate specialization within a complex community of hydrocarbon-degraders.</title>
        <authorList>
            <person name="Hu P."/>
            <person name="Dubinsky E.A."/>
            <person name="Probst A.J."/>
            <person name="Wang J."/>
            <person name="Sieber C.M.K."/>
            <person name="Tom L.M."/>
            <person name="Gardinali P."/>
            <person name="Banfield J.F."/>
            <person name="Atlas R.M."/>
            <person name="Andersen G.L."/>
        </authorList>
    </citation>
    <scope>NUCLEOTIDE SEQUENCE [LARGE SCALE GENOMIC DNA]</scope>
</reference>